<dbReference type="EMBL" id="PKUQ01000031">
    <property type="protein sequence ID" value="PLW76316.1"/>
    <property type="molecule type" value="Genomic_DNA"/>
</dbReference>
<dbReference type="PRINTS" id="PR00081">
    <property type="entry name" value="GDHRDH"/>
</dbReference>
<dbReference type="Pfam" id="PF00106">
    <property type="entry name" value="adh_short"/>
    <property type="match status" value="1"/>
</dbReference>
<dbReference type="GO" id="GO:0016491">
    <property type="term" value="F:oxidoreductase activity"/>
    <property type="evidence" value="ECO:0007669"/>
    <property type="project" value="UniProtKB-KW"/>
</dbReference>
<dbReference type="InterPro" id="IPR002347">
    <property type="entry name" value="SDR_fam"/>
</dbReference>
<dbReference type="InterPro" id="IPR036291">
    <property type="entry name" value="NAD(P)-bd_dom_sf"/>
</dbReference>
<dbReference type="AlphaFoldDB" id="A0A2N5XP59"/>
<proteinExistence type="inferred from homology"/>
<reference evidence="3 4" key="1">
    <citation type="submission" date="2018-01" db="EMBL/GenBank/DDBJ databases">
        <title>The draft genome sequence of Cohaesibacter sp. H1304.</title>
        <authorList>
            <person name="Wang N.-N."/>
            <person name="Du Z.-J."/>
        </authorList>
    </citation>
    <scope>NUCLEOTIDE SEQUENCE [LARGE SCALE GENOMIC DNA]</scope>
    <source>
        <strain evidence="3 4">H1304</strain>
    </source>
</reference>
<keyword evidence="2" id="KW-0560">Oxidoreductase</keyword>
<dbReference type="RefSeq" id="WP_101534750.1">
    <property type="nucleotide sequence ID" value="NZ_PKUQ01000031.1"/>
</dbReference>
<evidence type="ECO:0000313" key="4">
    <source>
        <dbReference type="Proteomes" id="UP000234881"/>
    </source>
</evidence>
<protein>
    <submittedName>
        <fullName evidence="3">Short-chain dehydrogenase</fullName>
    </submittedName>
</protein>
<evidence type="ECO:0000313" key="3">
    <source>
        <dbReference type="EMBL" id="PLW76316.1"/>
    </source>
</evidence>
<comment type="similarity">
    <text evidence="1">Belongs to the short-chain dehydrogenases/reductases (SDR) family.</text>
</comment>
<sequence length="249" mass="26794">MDQSIKHVWIIGASSGIGAALAKKYDQNGWRVTASARNAETLDDLASSGHKISSLVMDVQDAGAFDHAIAQFNQTGSLPDLVIFSAATYRPGGLDVLTHKDANNHMATNYLAAVGLIEAITPEFTKRGHGHLAIIASLSGYCGLPNAALYGPTKAALINLCETLKPDYDQLGLKLSLINPGFVKTPMTDKNSFSMPFLLSPEQAADKISTGLARGKFEIAFPWPLSISLKILQKMPYALYFKLTKRLAS</sequence>
<organism evidence="3 4">
    <name type="scientific">Cohaesibacter celericrescens</name>
    <dbReference type="NCBI Taxonomy" id="2067669"/>
    <lineage>
        <taxon>Bacteria</taxon>
        <taxon>Pseudomonadati</taxon>
        <taxon>Pseudomonadota</taxon>
        <taxon>Alphaproteobacteria</taxon>
        <taxon>Hyphomicrobiales</taxon>
        <taxon>Cohaesibacteraceae</taxon>
    </lineage>
</organism>
<dbReference type="PANTHER" id="PTHR44196:SF1">
    <property type="entry name" value="DEHYDROGENASE_REDUCTASE SDR FAMILY MEMBER 7B"/>
    <property type="match status" value="1"/>
</dbReference>
<dbReference type="Gene3D" id="3.40.50.720">
    <property type="entry name" value="NAD(P)-binding Rossmann-like Domain"/>
    <property type="match status" value="1"/>
</dbReference>
<comment type="caution">
    <text evidence="3">The sequence shown here is derived from an EMBL/GenBank/DDBJ whole genome shotgun (WGS) entry which is preliminary data.</text>
</comment>
<keyword evidence="4" id="KW-1185">Reference proteome</keyword>
<gene>
    <name evidence="3" type="ORF">C0081_15610</name>
</gene>
<name>A0A2N5XP59_9HYPH</name>
<dbReference type="GO" id="GO:0016020">
    <property type="term" value="C:membrane"/>
    <property type="evidence" value="ECO:0007669"/>
    <property type="project" value="TreeGrafter"/>
</dbReference>
<evidence type="ECO:0000256" key="1">
    <source>
        <dbReference type="ARBA" id="ARBA00006484"/>
    </source>
</evidence>
<dbReference type="OrthoDB" id="335726at2"/>
<evidence type="ECO:0000256" key="2">
    <source>
        <dbReference type="ARBA" id="ARBA00023002"/>
    </source>
</evidence>
<dbReference type="PANTHER" id="PTHR44196">
    <property type="entry name" value="DEHYDROGENASE/REDUCTASE SDR FAMILY MEMBER 7B"/>
    <property type="match status" value="1"/>
</dbReference>
<dbReference type="Proteomes" id="UP000234881">
    <property type="component" value="Unassembled WGS sequence"/>
</dbReference>
<dbReference type="SUPFAM" id="SSF51735">
    <property type="entry name" value="NAD(P)-binding Rossmann-fold domains"/>
    <property type="match status" value="1"/>
</dbReference>
<accession>A0A2N5XP59</accession>